<gene>
    <name evidence="7" type="ORF">H4W80_006211</name>
</gene>
<evidence type="ECO:0000256" key="3">
    <source>
        <dbReference type="ARBA" id="ARBA00022692"/>
    </source>
</evidence>
<dbReference type="PANTHER" id="PTHR23513:SF11">
    <property type="entry name" value="STAPHYLOFERRIN A TRANSPORTER"/>
    <property type="match status" value="1"/>
</dbReference>
<dbReference type="Pfam" id="PF07690">
    <property type="entry name" value="MFS_1"/>
    <property type="match status" value="1"/>
</dbReference>
<keyword evidence="2" id="KW-1003">Cell membrane</keyword>
<sequence length="413" mass="42430">MPVQIPHRTTMRLLIAAAFTTALGNNVQLITGALLLAREQQTMMAVGWLFIAVALPQAVLSPYLGRLADRLERRALWVACDMVSAVVALGLPLWLAAGGAAEVGIYAANFALALVGAIFVPASAALIKERVPGGDVLRRFNGRYEMATQAGMLLSATVGGIAVQVFGAVPLLVFNAATFAVSALCVTAIGRTGAVGGLAPEPVEVAGPGRPPLPMGSLILLYAQGSVVVTVFNALLPMYVLVELNRGAGTFGAIDALGSLGFLAAAAGYRLFAQRYSDLRIAGVGFFACSLLMVAQGQLGVAGLAVLVPMGAFVFGQARISSRNLLMARADLAEVGRVFGLANGGGLAATVVVMLLVATVTDHTSAGAGFASLGAFALLSTVCALVLWRRAVRVAEAPASSAVQTEDDRAALR</sequence>
<feature type="transmembrane region" description="Helical" evidence="6">
    <location>
        <begin position="76"/>
        <end position="97"/>
    </location>
</feature>
<keyword evidence="5 6" id="KW-0472">Membrane</keyword>
<dbReference type="CDD" id="cd06173">
    <property type="entry name" value="MFS_MefA_like"/>
    <property type="match status" value="1"/>
</dbReference>
<evidence type="ECO:0000256" key="1">
    <source>
        <dbReference type="ARBA" id="ARBA00004651"/>
    </source>
</evidence>
<dbReference type="RefSeq" id="WP_192788257.1">
    <property type="nucleotide sequence ID" value="NZ_JADBEK010000001.1"/>
</dbReference>
<comment type="caution">
    <text evidence="7">The sequence shown here is derived from an EMBL/GenBank/DDBJ whole genome shotgun (WGS) entry which is preliminary data.</text>
</comment>
<dbReference type="SUPFAM" id="SSF103473">
    <property type="entry name" value="MFS general substrate transporter"/>
    <property type="match status" value="1"/>
</dbReference>
<feature type="transmembrane region" description="Helical" evidence="6">
    <location>
        <begin position="219"/>
        <end position="242"/>
    </location>
</feature>
<keyword evidence="3 6" id="KW-0812">Transmembrane</keyword>
<feature type="transmembrane region" description="Helical" evidence="6">
    <location>
        <begin position="301"/>
        <end position="318"/>
    </location>
</feature>
<organism evidence="7 8">
    <name type="scientific">Nonomuraea angiospora</name>
    <dbReference type="NCBI Taxonomy" id="46172"/>
    <lineage>
        <taxon>Bacteria</taxon>
        <taxon>Bacillati</taxon>
        <taxon>Actinomycetota</taxon>
        <taxon>Actinomycetes</taxon>
        <taxon>Streptosporangiales</taxon>
        <taxon>Streptosporangiaceae</taxon>
        <taxon>Nonomuraea</taxon>
    </lineage>
</organism>
<feature type="transmembrane region" description="Helical" evidence="6">
    <location>
        <begin position="366"/>
        <end position="388"/>
    </location>
</feature>
<evidence type="ECO:0000256" key="5">
    <source>
        <dbReference type="ARBA" id="ARBA00023136"/>
    </source>
</evidence>
<proteinExistence type="predicted"/>
<protein>
    <submittedName>
        <fullName evidence="7">MFS family permease</fullName>
    </submittedName>
</protein>
<dbReference type="Proteomes" id="UP000633509">
    <property type="component" value="Unassembled WGS sequence"/>
</dbReference>
<keyword evidence="4 6" id="KW-1133">Transmembrane helix</keyword>
<dbReference type="PANTHER" id="PTHR23513">
    <property type="entry name" value="INTEGRAL MEMBRANE EFFLUX PROTEIN-RELATED"/>
    <property type="match status" value="1"/>
</dbReference>
<feature type="transmembrane region" description="Helical" evidence="6">
    <location>
        <begin position="147"/>
        <end position="166"/>
    </location>
</feature>
<accession>A0ABR9M5Y1</accession>
<evidence type="ECO:0000256" key="2">
    <source>
        <dbReference type="ARBA" id="ARBA00022475"/>
    </source>
</evidence>
<feature type="transmembrane region" description="Helical" evidence="6">
    <location>
        <begin position="45"/>
        <end position="64"/>
    </location>
</feature>
<feature type="transmembrane region" description="Helical" evidence="6">
    <location>
        <begin position="338"/>
        <end position="360"/>
    </location>
</feature>
<feature type="transmembrane region" description="Helical" evidence="6">
    <location>
        <begin position="248"/>
        <end position="272"/>
    </location>
</feature>
<name>A0ABR9M5Y1_9ACTN</name>
<dbReference type="EMBL" id="JADBEK010000001">
    <property type="protein sequence ID" value="MBE1587953.1"/>
    <property type="molecule type" value="Genomic_DNA"/>
</dbReference>
<evidence type="ECO:0000313" key="7">
    <source>
        <dbReference type="EMBL" id="MBE1587953.1"/>
    </source>
</evidence>
<evidence type="ECO:0000256" key="4">
    <source>
        <dbReference type="ARBA" id="ARBA00022989"/>
    </source>
</evidence>
<comment type="subcellular location">
    <subcellularLocation>
        <location evidence="1">Cell membrane</location>
        <topology evidence="1">Multi-pass membrane protein</topology>
    </subcellularLocation>
</comment>
<dbReference type="InterPro" id="IPR011701">
    <property type="entry name" value="MFS"/>
</dbReference>
<dbReference type="Gene3D" id="1.20.1250.20">
    <property type="entry name" value="MFS general substrate transporter like domains"/>
    <property type="match status" value="1"/>
</dbReference>
<feature type="transmembrane region" description="Helical" evidence="6">
    <location>
        <begin position="103"/>
        <end position="127"/>
    </location>
</feature>
<keyword evidence="8" id="KW-1185">Reference proteome</keyword>
<evidence type="ECO:0000313" key="8">
    <source>
        <dbReference type="Proteomes" id="UP000633509"/>
    </source>
</evidence>
<reference evidence="7 8" key="1">
    <citation type="submission" date="2020-10" db="EMBL/GenBank/DDBJ databases">
        <title>Sequencing the genomes of 1000 actinobacteria strains.</title>
        <authorList>
            <person name="Klenk H.-P."/>
        </authorList>
    </citation>
    <scope>NUCLEOTIDE SEQUENCE [LARGE SCALE GENOMIC DNA]</scope>
    <source>
        <strain evidence="7 8">DSM 43173</strain>
    </source>
</reference>
<evidence type="ECO:0000256" key="6">
    <source>
        <dbReference type="SAM" id="Phobius"/>
    </source>
</evidence>
<dbReference type="InterPro" id="IPR036259">
    <property type="entry name" value="MFS_trans_sf"/>
</dbReference>